<feature type="region of interest" description="Disordered" evidence="1">
    <location>
        <begin position="1"/>
        <end position="28"/>
    </location>
</feature>
<sequence length="70" mass="7420">MSMKTSAGLQDSGTKAESDAKNTEADLDLSELIENHENTDWSEVPGISAAEAGAWTARLIEAREAAQEGL</sequence>
<evidence type="ECO:0000256" key="1">
    <source>
        <dbReference type="SAM" id="MobiDB-lite"/>
    </source>
</evidence>
<evidence type="ECO:0000313" key="5">
    <source>
        <dbReference type="Proteomes" id="UP000296216"/>
    </source>
</evidence>
<feature type="compositionally biased region" description="Polar residues" evidence="1">
    <location>
        <begin position="1"/>
        <end position="13"/>
    </location>
</feature>
<dbReference type="Proteomes" id="UP000323075">
    <property type="component" value="Unassembled WGS sequence"/>
</dbReference>
<dbReference type="Proteomes" id="UP000296216">
    <property type="component" value="Plasmid pHSAL2"/>
</dbReference>
<geneLocation type="plasmid" evidence="3">
    <name>pHSAL2</name>
</geneLocation>
<keyword evidence="2" id="KW-0614">Plasmid</keyword>
<geneLocation type="plasmid" evidence="5">
    <name>phsal1</name>
</geneLocation>
<dbReference type="EMBL" id="CP038632">
    <property type="protein sequence ID" value="QCC46108.1"/>
    <property type="molecule type" value="Genomic_DNA"/>
</dbReference>
<dbReference type="RefSeq" id="WP_211356662.1">
    <property type="nucleotide sequence ID" value="NZ_VRYN01000013.1"/>
</dbReference>
<dbReference type="AlphaFoldDB" id="A0A4D6GZ35"/>
<evidence type="ECO:0000313" key="3">
    <source>
        <dbReference type="EMBL" id="QCC46186.1"/>
    </source>
</evidence>
<accession>A0A4D6GZ35</accession>
<dbReference type="EMBL" id="VRYN01000013">
    <property type="protein sequence ID" value="TYO74596.1"/>
    <property type="molecule type" value="Genomic_DNA"/>
</dbReference>
<feature type="compositionally biased region" description="Basic and acidic residues" evidence="1">
    <location>
        <begin position="14"/>
        <end position="24"/>
    </location>
</feature>
<evidence type="ECO:0000313" key="6">
    <source>
        <dbReference type="Proteomes" id="UP000323075"/>
    </source>
</evidence>
<reference evidence="2 5" key="1">
    <citation type="journal article" date="2019" name="Microbiol. Resour. Announc.">
        <title>The Genome Sequence of the Halobacterium salinarum Type Strain Is Closely Related to That of Laboratory Strains NRC-1 and R1.</title>
        <authorList>
            <person name="Pfeiffer F."/>
            <person name="Marchfelder A."/>
            <person name="Habermann B."/>
            <person name="Dyall-Smith M.L."/>
        </authorList>
    </citation>
    <scope>NUCLEOTIDE SEQUENCE [LARGE SCALE GENOMIC DNA]</scope>
    <source>
        <strain evidence="2">91-R6</strain>
        <strain evidence="5">ATCC 33171 / DSM 3754 / JCM 8978 / NBRC 102687 / NCIMB 764 / 91-R6</strain>
        <plasmid evidence="5">phsal1</plasmid>
        <plasmid evidence="5">phsal2</plasmid>
    </source>
</reference>
<reference evidence="2" key="3">
    <citation type="journal article" name="MicrobiologyOpen">
        <title>Whole-genome comparison between the type strain of Halobacterium salinarum (DSM 3754(T)) and the laboratory strains R1 and NRC-1.</title>
        <authorList>
            <person name="Pfeiffer F."/>
            <person name="Losensky G."/>
            <person name="Marchfelder A."/>
            <person name="Habermann B."/>
            <person name="Dyall-Smith M."/>
        </authorList>
    </citation>
    <scope>NUCLEOTIDE SEQUENCE</scope>
    <source>
        <strain evidence="2">91-R6</strain>
    </source>
</reference>
<dbReference type="Proteomes" id="UP000296216">
    <property type="component" value="Plasmid pHSAL1"/>
</dbReference>
<dbReference type="EMBL" id="CP038633">
    <property type="protein sequence ID" value="QCC46186.1"/>
    <property type="molecule type" value="Genomic_DNA"/>
</dbReference>
<organism evidence="2 5">
    <name type="scientific">Halobacterium salinarum (strain ATCC 33171 / DSM 3754 / JCM 8978 / NBRC 102687 / NCIMB 764 / 91-R6)</name>
    <dbReference type="NCBI Taxonomy" id="2597657"/>
    <lineage>
        <taxon>Archaea</taxon>
        <taxon>Methanobacteriati</taxon>
        <taxon>Methanobacteriota</taxon>
        <taxon>Stenosarchaea group</taxon>
        <taxon>Halobacteria</taxon>
        <taxon>Halobacteriales</taxon>
        <taxon>Halobacteriaceae</taxon>
        <taxon>Halobacterium</taxon>
    </lineage>
</organism>
<geneLocation type="plasmid" evidence="2">
    <name>pHSAL1</name>
</geneLocation>
<evidence type="ECO:0000313" key="4">
    <source>
        <dbReference type="EMBL" id="TYO74596.1"/>
    </source>
</evidence>
<gene>
    <name evidence="4" type="ORF">APQ99_02297</name>
    <name evidence="2" type="ORF">HBSAL_12755</name>
    <name evidence="3" type="ORF">HBSAL_13445</name>
</gene>
<proteinExistence type="predicted"/>
<dbReference type="GeneID" id="62888299"/>
<geneLocation type="plasmid" evidence="5">
    <name>phsal2</name>
</geneLocation>
<reference evidence="4 6" key="2">
    <citation type="submission" date="2019-07" db="EMBL/GenBank/DDBJ databases">
        <title>Genomic Encyclopedia of Archaeal and Bacterial Type Strains, Phase II (KMG-II): from individual species to whole genera.</title>
        <authorList>
            <person name="Goeker M."/>
        </authorList>
    </citation>
    <scope>NUCLEOTIDE SEQUENCE [LARGE SCALE GENOMIC DNA]</scope>
    <source>
        <strain evidence="4 6">DSM 3754</strain>
    </source>
</reference>
<name>A0A4D6GZ35_HALS9</name>
<evidence type="ECO:0000313" key="2">
    <source>
        <dbReference type="EMBL" id="QCC46108.1"/>
    </source>
</evidence>
<protein>
    <submittedName>
        <fullName evidence="2">Uncharacterized protein</fullName>
    </submittedName>
</protein>